<reference evidence="2" key="1">
    <citation type="submission" date="2015-10" db="EMBL/GenBank/DDBJ databases">
        <title>Extensive mobilome-driven genome diversification in gut-associated Bacteroides vulgatus mpk.</title>
        <authorList>
            <person name="Beier S."/>
            <person name="Lange A."/>
            <person name="Huson D.H."/>
            <person name="Frick J.-S."/>
            <person name="Autenrieth I.B."/>
        </authorList>
    </citation>
    <scope>NUCLEOTIDE SEQUENCE [LARGE SCALE GENOMIC DNA]</scope>
    <source>
        <strain evidence="2">mpk</strain>
    </source>
</reference>
<accession>A0A0P0M5V3</accession>
<dbReference type="EMBL" id="CP013020">
    <property type="protein sequence ID" value="ALK86566.1"/>
    <property type="molecule type" value="Genomic_DNA"/>
</dbReference>
<dbReference type="Proteomes" id="UP000061587">
    <property type="component" value="Chromosome"/>
</dbReference>
<reference evidence="1 2" key="2">
    <citation type="journal article" date="2016" name="Genome Biol. Evol.">
        <title>Extensive mobilome-driven genome diversification in mouse gut-associated Bacteroides vulgatus mpk.</title>
        <authorList>
            <person name="Lange A."/>
            <person name="Beier S."/>
            <person name="Steimle A."/>
            <person name="Autenrieth I.B."/>
            <person name="Huson D.H."/>
            <person name="Frick J.S."/>
        </authorList>
    </citation>
    <scope>NUCLEOTIDE SEQUENCE [LARGE SCALE GENOMIC DNA]</scope>
    <source>
        <strain evidence="2">mpk</strain>
    </source>
</reference>
<proteinExistence type="predicted"/>
<dbReference type="AlphaFoldDB" id="A0A0P0M5V3"/>
<name>A0A0P0M5V3_PHOVU</name>
<evidence type="ECO:0000313" key="2">
    <source>
        <dbReference type="Proteomes" id="UP000061587"/>
    </source>
</evidence>
<sequence length="95" mass="10949">MAKLNFKHFSKYTGISRQKKETGDVREEFADLVYCRVGGIKAHALAFRIYESQGEEEYSEGEVDIIRRVAENFCLPGVIDGLYEQLDINKEVKEE</sequence>
<evidence type="ECO:0000313" key="1">
    <source>
        <dbReference type="EMBL" id="ALK86566.1"/>
    </source>
</evidence>
<organism evidence="1 2">
    <name type="scientific">Phocaeicola vulgatus</name>
    <name type="common">Bacteroides vulgatus</name>
    <dbReference type="NCBI Taxonomy" id="821"/>
    <lineage>
        <taxon>Bacteria</taxon>
        <taxon>Pseudomonadati</taxon>
        <taxon>Bacteroidota</taxon>
        <taxon>Bacteroidia</taxon>
        <taxon>Bacteroidales</taxon>
        <taxon>Bacteroidaceae</taxon>
        <taxon>Phocaeicola</taxon>
    </lineage>
</organism>
<gene>
    <name evidence="1" type="ORF">BvMPK_4014</name>
</gene>
<dbReference type="PATRIC" id="fig|821.40.peg.4811"/>
<dbReference type="RefSeq" id="WP_057099445.1">
    <property type="nucleotide sequence ID" value="NZ_CAXTQT010000026.1"/>
</dbReference>
<protein>
    <submittedName>
        <fullName evidence="1">Uncharacterized protein</fullName>
    </submittedName>
</protein>